<dbReference type="Gene3D" id="1.20.1260.10">
    <property type="match status" value="1"/>
</dbReference>
<evidence type="ECO:0000256" key="3">
    <source>
        <dbReference type="ARBA" id="ARBA00024344"/>
    </source>
</evidence>
<evidence type="ECO:0000256" key="1">
    <source>
        <dbReference type="ARBA" id="ARBA00022969"/>
    </source>
</evidence>
<protein>
    <submittedName>
        <fullName evidence="4">Spore coat protein</fullName>
    </submittedName>
</protein>
<dbReference type="Pfam" id="PF07875">
    <property type="entry name" value="Coat_F"/>
    <property type="match status" value="1"/>
</dbReference>
<dbReference type="InterPro" id="IPR012347">
    <property type="entry name" value="Ferritin-like"/>
</dbReference>
<comment type="similarity">
    <text evidence="3">Belongs to the CotF family.</text>
</comment>
<evidence type="ECO:0000313" key="4">
    <source>
        <dbReference type="EMBL" id="TNJ65421.1"/>
    </source>
</evidence>
<comment type="subcellular location">
    <subcellularLocation>
        <location evidence="2">Spore coat</location>
    </subcellularLocation>
</comment>
<dbReference type="Proteomes" id="UP000307943">
    <property type="component" value="Unassembled WGS sequence"/>
</dbReference>
<reference evidence="4 5" key="1">
    <citation type="submission" date="2019-05" db="EMBL/GenBank/DDBJ databases">
        <title>We sequenced the genome of Paenibacillus hemerocallicola KCTC 33185 for further insight into its adaptation and study the phylogeny of Paenibacillus.</title>
        <authorList>
            <person name="Narsing Rao M.P."/>
        </authorList>
    </citation>
    <scope>NUCLEOTIDE SEQUENCE [LARGE SCALE GENOMIC DNA]</scope>
    <source>
        <strain evidence="4 5">KCTC 33185</strain>
    </source>
</reference>
<evidence type="ECO:0000313" key="5">
    <source>
        <dbReference type="Proteomes" id="UP000307943"/>
    </source>
</evidence>
<name>A0A5C4T8S1_9BACL</name>
<dbReference type="RefSeq" id="WP_139603114.1">
    <property type="nucleotide sequence ID" value="NZ_VDCQ01000019.1"/>
</dbReference>
<dbReference type="PANTHER" id="PTHR39183">
    <property type="entry name" value="SPORE COAT PROTEIN F-LIKE PROTEIN YHCQ"/>
    <property type="match status" value="1"/>
</dbReference>
<keyword evidence="4" id="KW-0167">Capsid protein</keyword>
<sequence>MPYGAHETMEVHELLNEKMNMINHFSFYVQQAQLPELRDMIARHLQAAVQSYDQLVAYTHDYSAGANRQTPYGMPQVQPQQVQYGLHQPGPYAPMQGQFDDRQIACSLLSCHKNSAKNHMAGSLECADPNVRQMLVGSAVDCSNQAYEVFLFLNRMGVYQVPTMQDHTAKTFLHSYQPMQQGVPMNNGH</sequence>
<comment type="caution">
    <text evidence="4">The sequence shown here is derived from an EMBL/GenBank/DDBJ whole genome shotgun (WGS) entry which is preliminary data.</text>
</comment>
<keyword evidence="1" id="KW-0749">Sporulation</keyword>
<accession>A0A5C4T8S1</accession>
<dbReference type="GO" id="GO:0030435">
    <property type="term" value="P:sporulation resulting in formation of a cellular spore"/>
    <property type="evidence" value="ECO:0007669"/>
    <property type="project" value="UniProtKB-KW"/>
</dbReference>
<dbReference type="AlphaFoldDB" id="A0A5C4T8S1"/>
<evidence type="ECO:0000256" key="2">
    <source>
        <dbReference type="ARBA" id="ARBA00024325"/>
    </source>
</evidence>
<dbReference type="EMBL" id="VDCQ01000019">
    <property type="protein sequence ID" value="TNJ65421.1"/>
    <property type="molecule type" value="Genomic_DNA"/>
</dbReference>
<dbReference type="PANTHER" id="PTHR39183:SF1">
    <property type="entry name" value="SPORE COAT PROTEIN F-LIKE PROTEIN YHCQ"/>
    <property type="match status" value="1"/>
</dbReference>
<organism evidence="4 5">
    <name type="scientific">Paenibacillus hemerocallicola</name>
    <dbReference type="NCBI Taxonomy" id="1172614"/>
    <lineage>
        <taxon>Bacteria</taxon>
        <taxon>Bacillati</taxon>
        <taxon>Bacillota</taxon>
        <taxon>Bacilli</taxon>
        <taxon>Bacillales</taxon>
        <taxon>Paenibacillaceae</taxon>
        <taxon>Paenibacillus</taxon>
    </lineage>
</organism>
<keyword evidence="4" id="KW-0946">Virion</keyword>
<dbReference type="InterPro" id="IPR012851">
    <property type="entry name" value="Spore_coat_CotF-like"/>
</dbReference>
<keyword evidence="5" id="KW-1185">Reference proteome</keyword>
<proteinExistence type="inferred from homology"/>
<dbReference type="OrthoDB" id="2374504at2"/>
<gene>
    <name evidence="4" type="ORF">FE784_15495</name>
</gene>